<keyword evidence="8" id="KW-0031">Aminopeptidase</keyword>
<keyword evidence="1" id="KW-0645">Protease</keyword>
<dbReference type="FunCoup" id="A0A2S8SVW7">
    <property type="interactions" value="411"/>
</dbReference>
<dbReference type="CDD" id="cd01092">
    <property type="entry name" value="APP-like"/>
    <property type="match status" value="1"/>
</dbReference>
<dbReference type="InterPro" id="IPR001131">
    <property type="entry name" value="Peptidase_M24B_aminopep-P_CS"/>
</dbReference>
<dbReference type="InterPro" id="IPR000994">
    <property type="entry name" value="Pept_M24"/>
</dbReference>
<keyword evidence="2 5" id="KW-0479">Metal-binding</keyword>
<protein>
    <submittedName>
        <fullName evidence="8">Xaa-Pro aminopeptidase/Xaa-Pro dipeptidase</fullName>
    </submittedName>
</protein>
<dbReference type="GO" id="GO:0008237">
    <property type="term" value="F:metallopeptidase activity"/>
    <property type="evidence" value="ECO:0007669"/>
    <property type="project" value="UniProtKB-KW"/>
</dbReference>
<evidence type="ECO:0000259" key="6">
    <source>
        <dbReference type="Pfam" id="PF00557"/>
    </source>
</evidence>
<evidence type="ECO:0000256" key="2">
    <source>
        <dbReference type="ARBA" id="ARBA00022723"/>
    </source>
</evidence>
<sequence length="361" mass="38937">MNYSFRLQNLRVQLSKLKCDALAVTHLTNVRYLCGFSGSSAMILITPDAAHFITDFRYRSQAQAQVGAYLKVHIAERGLWQEAAKILKKNGAARVGFEAQHTSVAAWQEIQKLLGQSMETSATSMAVENLRLIKDEDEVKVIRDAVRIADETLAEVLELLRPGLSEREVALAIEQGVRARGASGLSFDTIVASGARGALPHGVASDKLLKNGDMITIDMGAKFNDYCSDMTRTVCLGKANARQKEIYEITYRAQVAACKAITAGFGCKAADAVARKIISDAGYGKDFGHGLGHGVGIDIHEAPRLAKTGKGNLETGMIVTSEPGIYLAEFGGVRIEDMLLVTPDGAEILTQTPKPATLLEL</sequence>
<evidence type="ECO:0000256" key="5">
    <source>
        <dbReference type="RuleBase" id="RU000590"/>
    </source>
</evidence>
<comment type="caution">
    <text evidence="8">The sequence shown here is derived from an EMBL/GenBank/DDBJ whole genome shotgun (WGS) entry which is preliminary data.</text>
</comment>
<accession>A0A2S8SVW7</accession>
<comment type="similarity">
    <text evidence="5">Belongs to the peptidase M24B family.</text>
</comment>
<dbReference type="AlphaFoldDB" id="A0A2S8SVW7"/>
<evidence type="ECO:0000256" key="4">
    <source>
        <dbReference type="ARBA" id="ARBA00023049"/>
    </source>
</evidence>
<dbReference type="InterPro" id="IPR000587">
    <property type="entry name" value="Creatinase_N"/>
</dbReference>
<keyword evidence="3" id="KW-0378">Hydrolase</keyword>
<keyword evidence="4" id="KW-0482">Metalloprotease</keyword>
<dbReference type="InterPro" id="IPR036005">
    <property type="entry name" value="Creatinase/aminopeptidase-like"/>
</dbReference>
<dbReference type="InParanoid" id="A0A2S8SVW7"/>
<proteinExistence type="inferred from homology"/>
<organism evidence="8 9">
    <name type="scientific">Abditibacterium utsteinense</name>
    <dbReference type="NCBI Taxonomy" id="1960156"/>
    <lineage>
        <taxon>Bacteria</taxon>
        <taxon>Pseudomonadati</taxon>
        <taxon>Abditibacteriota</taxon>
        <taxon>Abditibacteriia</taxon>
        <taxon>Abditibacteriales</taxon>
        <taxon>Abditibacteriaceae</taxon>
        <taxon>Abditibacterium</taxon>
    </lineage>
</organism>
<dbReference type="PANTHER" id="PTHR46112:SF3">
    <property type="entry name" value="AMINOPEPTIDASE YPDF"/>
    <property type="match status" value="1"/>
</dbReference>
<dbReference type="PROSITE" id="PS00491">
    <property type="entry name" value="PROLINE_PEPTIDASE"/>
    <property type="match status" value="1"/>
</dbReference>
<dbReference type="OrthoDB" id="9806388at2"/>
<reference evidence="8 9" key="1">
    <citation type="journal article" date="2018" name="Syst. Appl. Microbiol.">
        <title>Abditibacterium utsteinense sp. nov., the first cultivated member of candidate phylum FBP, isolated from ice-free Antarctic soil samples.</title>
        <authorList>
            <person name="Tahon G."/>
            <person name="Tytgat B."/>
            <person name="Lebbe L."/>
            <person name="Carlier A."/>
            <person name="Willems A."/>
        </authorList>
    </citation>
    <scope>NUCLEOTIDE SEQUENCE [LARGE SCALE GENOMIC DNA]</scope>
    <source>
        <strain evidence="8 9">LMG 29911</strain>
    </source>
</reference>
<gene>
    <name evidence="8" type="ORF">B1R32_103206</name>
</gene>
<evidence type="ECO:0000256" key="3">
    <source>
        <dbReference type="ARBA" id="ARBA00022801"/>
    </source>
</evidence>
<dbReference type="GO" id="GO:0004177">
    <property type="term" value="F:aminopeptidase activity"/>
    <property type="evidence" value="ECO:0007669"/>
    <property type="project" value="UniProtKB-KW"/>
</dbReference>
<evidence type="ECO:0000259" key="7">
    <source>
        <dbReference type="Pfam" id="PF01321"/>
    </source>
</evidence>
<dbReference type="Pfam" id="PF00557">
    <property type="entry name" value="Peptidase_M24"/>
    <property type="match status" value="1"/>
</dbReference>
<keyword evidence="9" id="KW-1185">Reference proteome</keyword>
<dbReference type="SUPFAM" id="SSF55920">
    <property type="entry name" value="Creatinase/aminopeptidase"/>
    <property type="match status" value="1"/>
</dbReference>
<dbReference type="InterPro" id="IPR050659">
    <property type="entry name" value="Peptidase_M24B"/>
</dbReference>
<name>A0A2S8SVW7_9BACT</name>
<evidence type="ECO:0000256" key="1">
    <source>
        <dbReference type="ARBA" id="ARBA00022670"/>
    </source>
</evidence>
<dbReference type="SUPFAM" id="SSF53092">
    <property type="entry name" value="Creatinase/prolidase N-terminal domain"/>
    <property type="match status" value="1"/>
</dbReference>
<dbReference type="GO" id="GO:0046872">
    <property type="term" value="F:metal ion binding"/>
    <property type="evidence" value="ECO:0007669"/>
    <property type="project" value="UniProtKB-KW"/>
</dbReference>
<dbReference type="Pfam" id="PF01321">
    <property type="entry name" value="Creatinase_N"/>
    <property type="match status" value="1"/>
</dbReference>
<evidence type="ECO:0000313" key="8">
    <source>
        <dbReference type="EMBL" id="PQV64939.1"/>
    </source>
</evidence>
<dbReference type="Proteomes" id="UP000237684">
    <property type="component" value="Unassembled WGS sequence"/>
</dbReference>
<dbReference type="RefSeq" id="WP_105482809.1">
    <property type="nucleotide sequence ID" value="NZ_NIGF01000003.1"/>
</dbReference>
<dbReference type="GO" id="GO:0006508">
    <property type="term" value="P:proteolysis"/>
    <property type="evidence" value="ECO:0007669"/>
    <property type="project" value="UniProtKB-KW"/>
</dbReference>
<dbReference type="InterPro" id="IPR029149">
    <property type="entry name" value="Creatin/AminoP/Spt16_N"/>
</dbReference>
<dbReference type="Gene3D" id="3.40.350.10">
    <property type="entry name" value="Creatinase/prolidase N-terminal domain"/>
    <property type="match status" value="1"/>
</dbReference>
<dbReference type="EMBL" id="NIGF01000003">
    <property type="protein sequence ID" value="PQV64939.1"/>
    <property type="molecule type" value="Genomic_DNA"/>
</dbReference>
<feature type="domain" description="Peptidase M24" evidence="6">
    <location>
        <begin position="142"/>
        <end position="342"/>
    </location>
</feature>
<dbReference type="PANTHER" id="PTHR46112">
    <property type="entry name" value="AMINOPEPTIDASE"/>
    <property type="match status" value="1"/>
</dbReference>
<evidence type="ECO:0000313" key="9">
    <source>
        <dbReference type="Proteomes" id="UP000237684"/>
    </source>
</evidence>
<feature type="domain" description="Creatinase N-terminal" evidence="7">
    <location>
        <begin position="6"/>
        <end position="133"/>
    </location>
</feature>
<dbReference type="Gene3D" id="3.90.230.10">
    <property type="entry name" value="Creatinase/methionine aminopeptidase superfamily"/>
    <property type="match status" value="1"/>
</dbReference>